<evidence type="ECO:0000256" key="2">
    <source>
        <dbReference type="SAM" id="MobiDB-lite"/>
    </source>
</evidence>
<dbReference type="Proteomes" id="UP000029844">
    <property type="component" value="Unassembled WGS sequence"/>
</dbReference>
<dbReference type="EMBL" id="JNFA01000025">
    <property type="protein sequence ID" value="KGL39734.1"/>
    <property type="molecule type" value="Genomic_DNA"/>
</dbReference>
<feature type="coiled-coil region" evidence="1">
    <location>
        <begin position="35"/>
        <end position="66"/>
    </location>
</feature>
<dbReference type="AlphaFoldDB" id="A0A099W1G8"/>
<reference evidence="4 6" key="2">
    <citation type="submission" date="2020-03" db="EMBL/GenBank/DDBJ databases">
        <title>Soil Listeria distribution.</title>
        <authorList>
            <person name="Liao J."/>
            <person name="Wiedmann M."/>
        </authorList>
    </citation>
    <scope>NUCLEOTIDE SEQUENCE [LARGE SCALE GENOMIC DNA]</scope>
    <source>
        <strain evidence="4 6">FSL L7-1017</strain>
    </source>
</reference>
<evidence type="ECO:0000313" key="5">
    <source>
        <dbReference type="Proteomes" id="UP000029844"/>
    </source>
</evidence>
<protein>
    <submittedName>
        <fullName evidence="3">Uncharacterized protein</fullName>
    </submittedName>
</protein>
<dbReference type="EMBL" id="JAARUV010000004">
    <property type="protein sequence ID" value="MBC1779690.1"/>
    <property type="molecule type" value="Genomic_DNA"/>
</dbReference>
<organism evidence="3 5">
    <name type="scientific">Listeria booriae</name>
    <dbReference type="NCBI Taxonomy" id="1552123"/>
    <lineage>
        <taxon>Bacteria</taxon>
        <taxon>Bacillati</taxon>
        <taxon>Bacillota</taxon>
        <taxon>Bacilli</taxon>
        <taxon>Bacillales</taxon>
        <taxon>Listeriaceae</taxon>
        <taxon>Listeria</taxon>
    </lineage>
</organism>
<dbReference type="Proteomes" id="UP000547643">
    <property type="component" value="Unassembled WGS sequence"/>
</dbReference>
<name>A0A099W1G8_9LIST</name>
<accession>A0A099W1G8</accession>
<feature type="compositionally biased region" description="Basic and acidic residues" evidence="2">
    <location>
        <begin position="1"/>
        <end position="20"/>
    </location>
</feature>
<comment type="caution">
    <text evidence="3">The sequence shown here is derived from an EMBL/GenBank/DDBJ whole genome shotgun (WGS) entry which is preliminary data.</text>
</comment>
<feature type="region of interest" description="Disordered" evidence="2">
    <location>
        <begin position="1"/>
        <end position="21"/>
    </location>
</feature>
<dbReference type="RefSeq" id="WP_036086890.1">
    <property type="nucleotide sequence ID" value="NZ_JAARQY010000004.1"/>
</dbReference>
<proteinExistence type="predicted"/>
<evidence type="ECO:0000313" key="3">
    <source>
        <dbReference type="EMBL" id="KGL39734.1"/>
    </source>
</evidence>
<keyword evidence="5" id="KW-1185">Reference proteome</keyword>
<reference evidence="3 5" key="1">
    <citation type="submission" date="2014-05" db="EMBL/GenBank/DDBJ databases">
        <title>Novel Listeriaceae from food processing environments.</title>
        <authorList>
            <person name="den Bakker H.C."/>
        </authorList>
    </citation>
    <scope>NUCLEOTIDE SEQUENCE [LARGE SCALE GENOMIC DNA]</scope>
    <source>
        <strain evidence="3 5">FSL A5-0281</strain>
    </source>
</reference>
<gene>
    <name evidence="3" type="ORF">EP57_11760</name>
    <name evidence="4" type="ORF">HCA46_12675</name>
</gene>
<evidence type="ECO:0000256" key="1">
    <source>
        <dbReference type="SAM" id="Coils"/>
    </source>
</evidence>
<sequence>MKEGAIHMQSRDDALKDGQKDTTWSDCAEAFQIIIDRMRQQTEDQQQRLQQTIDMFKERQRELQKQIDANK</sequence>
<evidence type="ECO:0000313" key="6">
    <source>
        <dbReference type="Proteomes" id="UP000547643"/>
    </source>
</evidence>
<keyword evidence="1" id="KW-0175">Coiled coil</keyword>
<evidence type="ECO:0000313" key="4">
    <source>
        <dbReference type="EMBL" id="MBC1779690.1"/>
    </source>
</evidence>
<dbReference type="STRING" id="1552123.EP57_11760"/>